<accession>A0A6G1LG52</accession>
<dbReference type="GO" id="GO:0005739">
    <property type="term" value="C:mitochondrion"/>
    <property type="evidence" value="ECO:0007669"/>
    <property type="project" value="TreeGrafter"/>
</dbReference>
<dbReference type="InterPro" id="IPR036291">
    <property type="entry name" value="NAD(P)-bd_dom_sf"/>
</dbReference>
<dbReference type="Gene3D" id="3.90.180.10">
    <property type="entry name" value="Medium-chain alcohol dehydrogenases, catalytic domain"/>
    <property type="match status" value="1"/>
</dbReference>
<dbReference type="Gene3D" id="3.40.50.720">
    <property type="entry name" value="NAD(P)-binding Rossmann-like Domain"/>
    <property type="match status" value="1"/>
</dbReference>
<reference evidence="2" key="1">
    <citation type="journal article" date="2020" name="Stud. Mycol.">
        <title>101 Dothideomycetes genomes: a test case for predicting lifestyles and emergence of pathogens.</title>
        <authorList>
            <person name="Haridas S."/>
            <person name="Albert R."/>
            <person name="Binder M."/>
            <person name="Bloem J."/>
            <person name="Labutti K."/>
            <person name="Salamov A."/>
            <person name="Andreopoulos B."/>
            <person name="Baker S."/>
            <person name="Barry K."/>
            <person name="Bills G."/>
            <person name="Bluhm B."/>
            <person name="Cannon C."/>
            <person name="Castanera R."/>
            <person name="Culley D."/>
            <person name="Daum C."/>
            <person name="Ezra D."/>
            <person name="Gonzalez J."/>
            <person name="Henrissat B."/>
            <person name="Kuo A."/>
            <person name="Liang C."/>
            <person name="Lipzen A."/>
            <person name="Lutzoni F."/>
            <person name="Magnuson J."/>
            <person name="Mondo S."/>
            <person name="Nolan M."/>
            <person name="Ohm R."/>
            <person name="Pangilinan J."/>
            <person name="Park H.-J."/>
            <person name="Ramirez L."/>
            <person name="Alfaro M."/>
            <person name="Sun H."/>
            <person name="Tritt A."/>
            <person name="Yoshinaga Y."/>
            <person name="Zwiers L.-H."/>
            <person name="Turgeon B."/>
            <person name="Goodwin S."/>
            <person name="Spatafora J."/>
            <person name="Crous P."/>
            <person name="Grigoriev I."/>
        </authorList>
    </citation>
    <scope>NUCLEOTIDE SEQUENCE</scope>
    <source>
        <strain evidence="2">CBS 116005</strain>
    </source>
</reference>
<dbReference type="CDD" id="cd08267">
    <property type="entry name" value="MDR1"/>
    <property type="match status" value="1"/>
</dbReference>
<organism evidence="2 3">
    <name type="scientific">Teratosphaeria nubilosa</name>
    <dbReference type="NCBI Taxonomy" id="161662"/>
    <lineage>
        <taxon>Eukaryota</taxon>
        <taxon>Fungi</taxon>
        <taxon>Dikarya</taxon>
        <taxon>Ascomycota</taxon>
        <taxon>Pezizomycotina</taxon>
        <taxon>Dothideomycetes</taxon>
        <taxon>Dothideomycetidae</taxon>
        <taxon>Mycosphaerellales</taxon>
        <taxon>Teratosphaeriaceae</taxon>
        <taxon>Teratosphaeria</taxon>
    </lineage>
</organism>
<feature type="domain" description="Enoyl reductase (ER)" evidence="1">
    <location>
        <begin position="105"/>
        <end position="435"/>
    </location>
</feature>
<dbReference type="AlphaFoldDB" id="A0A6G1LG52"/>
<gene>
    <name evidence="2" type="ORF">EJ03DRAFT_28861</name>
</gene>
<protein>
    <recommendedName>
        <fullName evidence="1">Enoyl reductase (ER) domain-containing protein</fullName>
    </recommendedName>
</protein>
<dbReference type="OrthoDB" id="201656at2759"/>
<dbReference type="PANTHER" id="PTHR11695">
    <property type="entry name" value="ALCOHOL DEHYDROGENASE RELATED"/>
    <property type="match status" value="1"/>
</dbReference>
<dbReference type="InterPro" id="IPR011032">
    <property type="entry name" value="GroES-like_sf"/>
</dbReference>
<dbReference type="Pfam" id="PF13602">
    <property type="entry name" value="ADH_zinc_N_2"/>
    <property type="match status" value="1"/>
</dbReference>
<name>A0A6G1LG52_9PEZI</name>
<proteinExistence type="predicted"/>
<dbReference type="InterPro" id="IPR050700">
    <property type="entry name" value="YIM1/Zinc_Alcohol_DH_Fams"/>
</dbReference>
<keyword evidence="3" id="KW-1185">Reference proteome</keyword>
<dbReference type="InterPro" id="IPR020843">
    <property type="entry name" value="ER"/>
</dbReference>
<dbReference type="PANTHER" id="PTHR11695:SF647">
    <property type="entry name" value="ENOYL REDUCTASE (ER) DOMAIN-CONTAINING PROTEIN"/>
    <property type="match status" value="1"/>
</dbReference>
<dbReference type="Proteomes" id="UP000799436">
    <property type="component" value="Unassembled WGS sequence"/>
</dbReference>
<evidence type="ECO:0000259" key="1">
    <source>
        <dbReference type="SMART" id="SM00829"/>
    </source>
</evidence>
<sequence length="447" mass="49162">MSEGVDYHGSPRRGISKVCGRLNYMYSALLDHISCRAVSWDALTVVPRYKLRGIAQIDRNQIQSCSASSRTLEKPLKTLDDSLLNSVVNMATKQARAWTYTAGYDTLQQSTIHPPVANEIKGLGTTPHMLVKINACALNPVDVQVMNLPTWKLPGNNKPKTTVCDFSGTVITGGRSGFVQGEEVMGLTLKPMKDCAGALAEVTQFDLADLAVVKKPKEWSHEKAAAINLVWLTAKACIKQVEQWVEDTQSKRVAVLGGSSAVGIYTIMLAKRKGWKLVTTSSGKNKDFVTNDLKADAHVDYTSVPSTRNAIAEFKPDAVIDCVGGTECIGLPSSKRYVSIVGDKTGRLTMGGPYTYYNFLSYHAPLQWIRWFRGYMGLGESYDVIILEMNSQWLEEAKSTLTPDDIYIDSVFQFDEAKKAFERLNSGRVKGKVVVKISDTGLDVPAL</sequence>
<dbReference type="SUPFAM" id="SSF50129">
    <property type="entry name" value="GroES-like"/>
    <property type="match status" value="1"/>
</dbReference>
<dbReference type="SUPFAM" id="SSF51735">
    <property type="entry name" value="NAD(P)-binding Rossmann-fold domains"/>
    <property type="match status" value="1"/>
</dbReference>
<dbReference type="Pfam" id="PF08240">
    <property type="entry name" value="ADH_N"/>
    <property type="match status" value="1"/>
</dbReference>
<dbReference type="GO" id="GO:0016491">
    <property type="term" value="F:oxidoreductase activity"/>
    <property type="evidence" value="ECO:0007669"/>
    <property type="project" value="InterPro"/>
</dbReference>
<evidence type="ECO:0000313" key="3">
    <source>
        <dbReference type="Proteomes" id="UP000799436"/>
    </source>
</evidence>
<evidence type="ECO:0000313" key="2">
    <source>
        <dbReference type="EMBL" id="KAF2771408.1"/>
    </source>
</evidence>
<dbReference type="EMBL" id="ML995819">
    <property type="protein sequence ID" value="KAF2771408.1"/>
    <property type="molecule type" value="Genomic_DNA"/>
</dbReference>
<dbReference type="SMART" id="SM00829">
    <property type="entry name" value="PKS_ER"/>
    <property type="match status" value="1"/>
</dbReference>
<dbReference type="InterPro" id="IPR013154">
    <property type="entry name" value="ADH-like_N"/>
</dbReference>